<name>A0ABM5RT88_9CORY</name>
<evidence type="ECO:0000313" key="6">
    <source>
        <dbReference type="Proteomes" id="UP000029910"/>
    </source>
</evidence>
<feature type="domain" description="Low molecular weight antigen MTB12-like C-terminal" evidence="4">
    <location>
        <begin position="71"/>
        <end position="182"/>
    </location>
</feature>
<dbReference type="Proteomes" id="UP000029910">
    <property type="component" value="Chromosome"/>
</dbReference>
<feature type="region of interest" description="Disordered" evidence="3">
    <location>
        <begin position="41"/>
        <end position="69"/>
    </location>
</feature>
<protein>
    <recommendedName>
        <fullName evidence="4">Low molecular weight antigen MTB12-like C-terminal domain-containing protein</fullName>
    </recommendedName>
</protein>
<evidence type="ECO:0000259" key="4">
    <source>
        <dbReference type="Pfam" id="PF26580"/>
    </source>
</evidence>
<comment type="similarity">
    <text evidence="2">Belongs to the MTB12 family.</text>
</comment>
<evidence type="ECO:0000313" key="5">
    <source>
        <dbReference type="EMBL" id="AIU33041.1"/>
    </source>
</evidence>
<dbReference type="Pfam" id="PF26580">
    <property type="entry name" value="Mtb12_C"/>
    <property type="match status" value="1"/>
</dbReference>
<dbReference type="EMBL" id="CP009622">
    <property type="protein sequence ID" value="AIU33041.1"/>
    <property type="molecule type" value="Genomic_DNA"/>
</dbReference>
<proteinExistence type="inferred from homology"/>
<evidence type="ECO:0000256" key="2">
    <source>
        <dbReference type="ARBA" id="ARBA00093774"/>
    </source>
</evidence>
<gene>
    <name evidence="5" type="ORF">CulFRC11_1472</name>
</gene>
<feature type="compositionally biased region" description="Pro residues" evidence="3">
    <location>
        <begin position="196"/>
        <end position="220"/>
    </location>
</feature>
<evidence type="ECO:0000256" key="1">
    <source>
        <dbReference type="ARBA" id="ARBA00022729"/>
    </source>
</evidence>
<reference evidence="5 6" key="1">
    <citation type="journal article" date="2015" name="Genome Announc.">
        <title>Genome Sequence of Corynebacterium ulcerans Strain FRC11.</title>
        <authorList>
            <person name="Benevides Lde J."/>
            <person name="Viana M.V."/>
            <person name="Mariano D.C."/>
            <person name="Rocha Fde S."/>
            <person name="Bagano P.C."/>
            <person name="Folador E.L."/>
            <person name="Pereira F.L."/>
            <person name="Dorella F.A."/>
            <person name="Leal C.A."/>
            <person name="Carvalho A.F."/>
            <person name="Soares Sde C."/>
            <person name="Carneiro A."/>
            <person name="Ramos R."/>
            <person name="Badell-Ocando E."/>
            <person name="Guiso N."/>
            <person name="Silva A."/>
            <person name="Figueiredo H."/>
            <person name="Azevedo V."/>
            <person name="Guimaraes L.C."/>
        </authorList>
    </citation>
    <scope>NUCLEOTIDE SEQUENCE [LARGE SCALE GENOMIC DNA]</scope>
    <source>
        <strain evidence="6">FRC0011</strain>
    </source>
</reference>
<sequence length="220" mass="22543">MQTIVAWRECLNGEPNLGVFVKLKKIVAVTLAASAGLALSACSSDDKGSSSSSSASKSTSSAASEAAPAELPSAEDLNAILAVATDPNAPVEEKVKTVQGGETAPELFQTMTASKQESGADFHVVPPILPGYTPNSVLATVNFTLPGKEAQPAENVEFIYDNGMWKLSQSWACTLITNTVAPEQVPPMCHDAAAQPPAPEAPAPAPEAPAPEAPAPAPAQ</sequence>
<feature type="region of interest" description="Disordered" evidence="3">
    <location>
        <begin position="187"/>
        <end position="220"/>
    </location>
</feature>
<accession>A0ABM5RT88</accession>
<keyword evidence="6" id="KW-1185">Reference proteome</keyword>
<organism evidence="5 6">
    <name type="scientific">Corynebacterium ramonii</name>
    <dbReference type="NCBI Taxonomy" id="3026968"/>
    <lineage>
        <taxon>Bacteria</taxon>
        <taxon>Bacillati</taxon>
        <taxon>Actinomycetota</taxon>
        <taxon>Actinomycetes</taxon>
        <taxon>Mycobacteriales</taxon>
        <taxon>Corynebacteriaceae</taxon>
        <taxon>Corynebacterium</taxon>
    </lineage>
</organism>
<dbReference type="InterPro" id="IPR058644">
    <property type="entry name" value="Mtb12-like_C"/>
</dbReference>
<keyword evidence="1" id="KW-0732">Signal</keyword>
<evidence type="ECO:0000256" key="3">
    <source>
        <dbReference type="SAM" id="MobiDB-lite"/>
    </source>
</evidence>